<evidence type="ECO:0000256" key="7">
    <source>
        <dbReference type="ARBA" id="ARBA00023065"/>
    </source>
</evidence>
<dbReference type="GO" id="GO:0005524">
    <property type="term" value="F:ATP binding"/>
    <property type="evidence" value="ECO:0007669"/>
    <property type="project" value="UniProtKB-KW"/>
</dbReference>
<sequence length="731" mass="79250">MRSIHTDSSFDVDSSSSDSSDRDTDADQPLLAVDDLHTQFRTPDGVVRAVDGASLTVGDGEIVGLVGESGFGKSVTARSIVGLQEPGEITDGTIQLDGIDVTEATGRELRRLRGTTVSMVFQNPTETLNPVFDVGEQIAESFKVHDRPDSQRLLDYLHVPPFSRRSEWRDYRDQAVDLMEQVGIASPEDRVDAYPHELSGGMCQRASIAIALATDPALLIADEPTTALDATTQAQLLDRFRQLNEERDTAILLITHDLGVVAELCDRVVVMYDGDVVETGPTERILESPRHPYTRSLLECLPQRVPRGARLPTIEGTVPEPTEERTGCSFAPRCDHATDACRDGEIPTVEFGDDLGSATCGEPSALEDFGRTDHPSKPSAATTTGRDVLGEGDAGSSENRSERRAETRDSDPPLVELEGVSKRYSLADGMLERLLGTEDSLRAVTDVDLTVLSGETVALVGESGCGKSTLANLVTGLETPTEGTIRFGGRTVGRATERAHDDLADVGVVFQDPRSSLNPRLTVEKAVAEPLHSHGWDRERREARVQELLEQVGVPERHATSYPHELSGGQVQRVAIARAIALDPRLVVLDEPVSALDVSVQARILNLLADLQAELDLTYLCISHDLGVVEHVADRVAVMYLGELMEVGPVDYVFDRPSHPYTKALLEAIPSVDANGEPSGRPLSGSVPSPIDPPDGCAFRTRCPRAEPDCANRDPDQQRLGPVRSKCHFPE</sequence>
<dbReference type="Proteomes" id="UP000198848">
    <property type="component" value="Unassembled WGS sequence"/>
</dbReference>
<dbReference type="PROSITE" id="PS50893">
    <property type="entry name" value="ABC_TRANSPORTER_2"/>
    <property type="match status" value="2"/>
</dbReference>
<evidence type="ECO:0000256" key="10">
    <source>
        <dbReference type="ARBA" id="ARBA00039098"/>
    </source>
</evidence>
<evidence type="ECO:0000256" key="3">
    <source>
        <dbReference type="ARBA" id="ARBA00022475"/>
    </source>
</evidence>
<evidence type="ECO:0000256" key="8">
    <source>
        <dbReference type="ARBA" id="ARBA00023136"/>
    </source>
</evidence>
<feature type="compositionally biased region" description="Basic and acidic residues" evidence="13">
    <location>
        <begin position="399"/>
        <end position="411"/>
    </location>
</feature>
<dbReference type="RefSeq" id="WP_090385734.1">
    <property type="nucleotide sequence ID" value="NZ_FNLC01000007.1"/>
</dbReference>
<feature type="compositionally biased region" description="Low complexity" evidence="13">
    <location>
        <begin position="7"/>
        <end position="18"/>
    </location>
</feature>
<dbReference type="InterPro" id="IPR003439">
    <property type="entry name" value="ABC_transporter-like_ATP-bd"/>
</dbReference>
<evidence type="ECO:0000256" key="11">
    <source>
        <dbReference type="ARBA" id="ARBA00044143"/>
    </source>
</evidence>
<keyword evidence="6" id="KW-1278">Translocase</keyword>
<dbReference type="GO" id="GO:0015833">
    <property type="term" value="P:peptide transport"/>
    <property type="evidence" value="ECO:0007669"/>
    <property type="project" value="InterPro"/>
</dbReference>
<dbReference type="EMBL" id="FNLC01000007">
    <property type="protein sequence ID" value="SDR43418.1"/>
    <property type="molecule type" value="Genomic_DNA"/>
</dbReference>
<evidence type="ECO:0000256" key="9">
    <source>
        <dbReference type="ARBA" id="ARBA00038669"/>
    </source>
</evidence>
<dbReference type="GO" id="GO:0016887">
    <property type="term" value="F:ATP hydrolysis activity"/>
    <property type="evidence" value="ECO:0007669"/>
    <property type="project" value="InterPro"/>
</dbReference>
<evidence type="ECO:0000256" key="12">
    <source>
        <dbReference type="ARBA" id="ARBA00048610"/>
    </source>
</evidence>
<dbReference type="FunFam" id="3.40.50.300:FF:000016">
    <property type="entry name" value="Oligopeptide ABC transporter ATP-binding component"/>
    <property type="match status" value="2"/>
</dbReference>
<comment type="subunit">
    <text evidence="9">The complex is composed of two ATP-binding proteins (NikD and NikE), two transmembrane proteins (NikB and NikC) and a solute-binding protein (NikA).</text>
</comment>
<feature type="region of interest" description="Disordered" evidence="13">
    <location>
        <begin position="1"/>
        <end position="26"/>
    </location>
</feature>
<feature type="region of interest" description="Disordered" evidence="13">
    <location>
        <begin position="352"/>
        <end position="413"/>
    </location>
</feature>
<dbReference type="InterPro" id="IPR003593">
    <property type="entry name" value="AAA+_ATPase"/>
</dbReference>
<evidence type="ECO:0000313" key="16">
    <source>
        <dbReference type="Proteomes" id="UP000198848"/>
    </source>
</evidence>
<evidence type="ECO:0000256" key="5">
    <source>
        <dbReference type="ARBA" id="ARBA00022840"/>
    </source>
</evidence>
<keyword evidence="7" id="KW-0406">Ion transport</keyword>
<protein>
    <recommendedName>
        <fullName evidence="11">Nickel import system ATP-binding protein NikD</fullName>
        <ecNumber evidence="10">7.2.2.11</ecNumber>
    </recommendedName>
</protein>
<keyword evidence="5 15" id="KW-0067">ATP-binding</keyword>
<evidence type="ECO:0000256" key="6">
    <source>
        <dbReference type="ARBA" id="ARBA00022967"/>
    </source>
</evidence>
<keyword evidence="4" id="KW-0547">Nucleotide-binding</keyword>
<dbReference type="SMART" id="SM00382">
    <property type="entry name" value="AAA"/>
    <property type="match status" value="2"/>
</dbReference>
<dbReference type="PANTHER" id="PTHR43297">
    <property type="entry name" value="OLIGOPEPTIDE TRANSPORT ATP-BINDING PROTEIN APPD"/>
    <property type="match status" value="1"/>
</dbReference>
<dbReference type="PANTHER" id="PTHR43297:SF13">
    <property type="entry name" value="NICKEL ABC TRANSPORTER, ATP-BINDING PROTEIN"/>
    <property type="match status" value="1"/>
</dbReference>
<dbReference type="STRING" id="1095778.SAMN04489842_3955"/>
<keyword evidence="3" id="KW-1003">Cell membrane</keyword>
<evidence type="ECO:0000256" key="13">
    <source>
        <dbReference type="SAM" id="MobiDB-lite"/>
    </source>
</evidence>
<keyword evidence="8" id="KW-0472">Membrane</keyword>
<dbReference type="SUPFAM" id="SSF52540">
    <property type="entry name" value="P-loop containing nucleoside triphosphate hydrolases"/>
    <property type="match status" value="2"/>
</dbReference>
<evidence type="ECO:0000256" key="4">
    <source>
        <dbReference type="ARBA" id="ARBA00022741"/>
    </source>
</evidence>
<evidence type="ECO:0000259" key="14">
    <source>
        <dbReference type="PROSITE" id="PS50893"/>
    </source>
</evidence>
<evidence type="ECO:0000256" key="1">
    <source>
        <dbReference type="ARBA" id="ARBA00004202"/>
    </source>
</evidence>
<keyword evidence="2" id="KW-0813">Transport</keyword>
<organism evidence="15 16">
    <name type="scientific">Natronobacterium texcoconense</name>
    <dbReference type="NCBI Taxonomy" id="1095778"/>
    <lineage>
        <taxon>Archaea</taxon>
        <taxon>Methanobacteriati</taxon>
        <taxon>Methanobacteriota</taxon>
        <taxon>Stenosarchaea group</taxon>
        <taxon>Halobacteria</taxon>
        <taxon>Halobacteriales</taxon>
        <taxon>Natrialbaceae</taxon>
        <taxon>Natronobacterium</taxon>
    </lineage>
</organism>
<feature type="compositionally biased region" description="Basic and acidic residues" evidence="13">
    <location>
        <begin position="704"/>
        <end position="717"/>
    </location>
</feature>
<proteinExistence type="predicted"/>
<evidence type="ECO:0000313" key="15">
    <source>
        <dbReference type="EMBL" id="SDR43418.1"/>
    </source>
</evidence>
<dbReference type="EC" id="7.2.2.11" evidence="10"/>
<dbReference type="InterPro" id="IPR013563">
    <property type="entry name" value="Oligopep_ABC_C"/>
</dbReference>
<feature type="domain" description="ABC transporter" evidence="14">
    <location>
        <begin position="31"/>
        <end position="298"/>
    </location>
</feature>
<dbReference type="NCBIfam" id="NF008453">
    <property type="entry name" value="PRK11308.1"/>
    <property type="match status" value="2"/>
</dbReference>
<feature type="domain" description="ABC transporter" evidence="14">
    <location>
        <begin position="415"/>
        <end position="666"/>
    </location>
</feature>
<dbReference type="InterPro" id="IPR017871">
    <property type="entry name" value="ABC_transporter-like_CS"/>
</dbReference>
<evidence type="ECO:0000256" key="2">
    <source>
        <dbReference type="ARBA" id="ARBA00022448"/>
    </source>
</evidence>
<dbReference type="NCBIfam" id="TIGR01727">
    <property type="entry name" value="oligo_HPY"/>
    <property type="match status" value="2"/>
</dbReference>
<name>A0A1H1J1K9_NATTX</name>
<keyword evidence="16" id="KW-1185">Reference proteome</keyword>
<dbReference type="AlphaFoldDB" id="A0A1H1J1K9"/>
<dbReference type="CDD" id="cd03257">
    <property type="entry name" value="ABC_NikE_OppD_transporters"/>
    <property type="match status" value="2"/>
</dbReference>
<dbReference type="InterPro" id="IPR027417">
    <property type="entry name" value="P-loop_NTPase"/>
</dbReference>
<comment type="catalytic activity">
    <reaction evidence="12">
        <text>Ni(2+)(out) + ATP + H2O = Ni(2+)(in) + ADP + phosphate + H(+)</text>
        <dbReference type="Rhea" id="RHEA:15557"/>
        <dbReference type="ChEBI" id="CHEBI:15377"/>
        <dbReference type="ChEBI" id="CHEBI:15378"/>
        <dbReference type="ChEBI" id="CHEBI:30616"/>
        <dbReference type="ChEBI" id="CHEBI:43474"/>
        <dbReference type="ChEBI" id="CHEBI:49786"/>
        <dbReference type="ChEBI" id="CHEBI:456216"/>
        <dbReference type="EC" id="7.2.2.11"/>
    </reaction>
    <physiologicalReaction direction="left-to-right" evidence="12">
        <dbReference type="Rhea" id="RHEA:15558"/>
    </physiologicalReaction>
</comment>
<dbReference type="PROSITE" id="PS00211">
    <property type="entry name" value="ABC_TRANSPORTER_1"/>
    <property type="match status" value="1"/>
</dbReference>
<dbReference type="NCBIfam" id="NF007739">
    <property type="entry name" value="PRK10419.1"/>
    <property type="match status" value="2"/>
</dbReference>
<dbReference type="GO" id="GO:0015413">
    <property type="term" value="F:ABC-type nickel transporter activity"/>
    <property type="evidence" value="ECO:0007669"/>
    <property type="project" value="UniProtKB-EC"/>
</dbReference>
<accession>A0A1H1J1K9</accession>
<dbReference type="Pfam" id="PF00005">
    <property type="entry name" value="ABC_tran"/>
    <property type="match status" value="2"/>
</dbReference>
<dbReference type="GO" id="GO:0005886">
    <property type="term" value="C:plasma membrane"/>
    <property type="evidence" value="ECO:0007669"/>
    <property type="project" value="UniProtKB-SubCell"/>
</dbReference>
<gene>
    <name evidence="15" type="ORF">SAMN04489842_3955</name>
</gene>
<dbReference type="Gene3D" id="3.40.50.300">
    <property type="entry name" value="P-loop containing nucleotide triphosphate hydrolases"/>
    <property type="match status" value="2"/>
</dbReference>
<feature type="region of interest" description="Disordered" evidence="13">
    <location>
        <begin position="675"/>
        <end position="731"/>
    </location>
</feature>
<reference evidence="16" key="1">
    <citation type="submission" date="2016-10" db="EMBL/GenBank/DDBJ databases">
        <authorList>
            <person name="Varghese N."/>
            <person name="Submissions S."/>
        </authorList>
    </citation>
    <scope>NUCLEOTIDE SEQUENCE [LARGE SCALE GENOMIC DNA]</scope>
    <source>
        <strain evidence="16">DSM 24767</strain>
    </source>
</reference>
<dbReference type="InterPro" id="IPR050388">
    <property type="entry name" value="ABC_Ni/Peptide_Import"/>
</dbReference>
<dbReference type="Pfam" id="PF08352">
    <property type="entry name" value="oligo_HPY"/>
    <property type="match status" value="2"/>
</dbReference>
<comment type="subcellular location">
    <subcellularLocation>
        <location evidence="1">Cell membrane</location>
        <topology evidence="1">Peripheral membrane protein</topology>
    </subcellularLocation>
</comment>